<dbReference type="PRINTS" id="PR00700">
    <property type="entry name" value="PRTYPHPHTASE"/>
</dbReference>
<comment type="caution">
    <text evidence="3">The sequence shown here is derived from an EMBL/GenBank/DDBJ whole genome shotgun (WGS) entry which is preliminary data.</text>
</comment>
<sequence length="249" mass="27449">MVIDTLEVTEGVVAEQNGSGTVFDKGGGLASKVARSHTGLRSRSQGLQRIVGLENTELNHGILTLDSCGQDWSPEEDPNDPNKIDHLIITFLIELELEHQRGPDPVMVLLHSTTQWSGVSCEVGTSGQHAGTQRGSDGVHNLIAYVVVWEAEPFCWDTKAFITAAVEKGERREEPGSGTGIYGLLSTRVRLHTTRLEISTDRGKDKATMEEDDYVNVSYVQPPGTNRRYIATQGPLEATFDDCWRLTWE</sequence>
<dbReference type="InterPro" id="IPR029021">
    <property type="entry name" value="Prot-tyrosine_phosphatase-like"/>
</dbReference>
<reference evidence="3" key="1">
    <citation type="submission" date="2022-07" db="EMBL/GenBank/DDBJ databases">
        <title>The genome of Lyophyllum shimeji provides insight into the initial evolution of ectomycorrhizal fungal genome.</title>
        <authorList>
            <person name="Kobayashi Y."/>
            <person name="Shibata T."/>
            <person name="Hirakawa H."/>
            <person name="Shigenobu S."/>
            <person name="Nishiyama T."/>
            <person name="Yamada A."/>
            <person name="Hasebe M."/>
            <person name="Kawaguchi M."/>
        </authorList>
    </citation>
    <scope>NUCLEOTIDE SEQUENCE</scope>
    <source>
        <strain evidence="3">AT787</strain>
    </source>
</reference>
<organism evidence="3 4">
    <name type="scientific">Lyophyllum shimeji</name>
    <name type="common">Hon-shimeji</name>
    <name type="synonym">Tricholoma shimeji</name>
    <dbReference type="NCBI Taxonomy" id="47721"/>
    <lineage>
        <taxon>Eukaryota</taxon>
        <taxon>Fungi</taxon>
        <taxon>Dikarya</taxon>
        <taxon>Basidiomycota</taxon>
        <taxon>Agaricomycotina</taxon>
        <taxon>Agaricomycetes</taxon>
        <taxon>Agaricomycetidae</taxon>
        <taxon>Agaricales</taxon>
        <taxon>Tricholomatineae</taxon>
        <taxon>Lyophyllaceae</taxon>
        <taxon>Lyophyllum</taxon>
    </lineage>
</organism>
<protein>
    <recommendedName>
        <fullName evidence="2">Tyrosine-protein phosphatase domain-containing protein</fullName>
    </recommendedName>
</protein>
<proteinExistence type="inferred from homology"/>
<name>A0A9P3Q0B2_LYOSH</name>
<accession>A0A9P3Q0B2</accession>
<dbReference type="SUPFAM" id="SSF52799">
    <property type="entry name" value="(Phosphotyrosine protein) phosphatases II"/>
    <property type="match status" value="1"/>
</dbReference>
<evidence type="ECO:0000256" key="1">
    <source>
        <dbReference type="ARBA" id="ARBA00009649"/>
    </source>
</evidence>
<dbReference type="EMBL" id="BRPK01000018">
    <property type="protein sequence ID" value="GLB44839.1"/>
    <property type="molecule type" value="Genomic_DNA"/>
</dbReference>
<dbReference type="Gene3D" id="3.90.190.10">
    <property type="entry name" value="Protein tyrosine phosphatase superfamily"/>
    <property type="match status" value="1"/>
</dbReference>
<dbReference type="OrthoDB" id="3252016at2759"/>
<dbReference type="InterPro" id="IPR050348">
    <property type="entry name" value="Protein-Tyr_Phosphatase"/>
</dbReference>
<comment type="similarity">
    <text evidence="1">Belongs to the protein-tyrosine phosphatase family. Non-receptor class subfamily.</text>
</comment>
<gene>
    <name evidence="3" type="ORF">LshimejAT787_1801760</name>
</gene>
<evidence type="ECO:0000313" key="3">
    <source>
        <dbReference type="EMBL" id="GLB44839.1"/>
    </source>
</evidence>
<evidence type="ECO:0000259" key="2">
    <source>
        <dbReference type="PROSITE" id="PS50055"/>
    </source>
</evidence>
<dbReference type="InterPro" id="IPR000242">
    <property type="entry name" value="PTP_cat"/>
</dbReference>
<dbReference type="Proteomes" id="UP001063166">
    <property type="component" value="Unassembled WGS sequence"/>
</dbReference>
<dbReference type="Pfam" id="PF00102">
    <property type="entry name" value="Y_phosphatase"/>
    <property type="match status" value="1"/>
</dbReference>
<dbReference type="PANTHER" id="PTHR19134:SF561">
    <property type="entry name" value="PROTEIN TYROSINE PHOSPHATASE 36E, ISOFORM A"/>
    <property type="match status" value="1"/>
</dbReference>
<dbReference type="PANTHER" id="PTHR19134">
    <property type="entry name" value="RECEPTOR-TYPE TYROSINE-PROTEIN PHOSPHATASE"/>
    <property type="match status" value="1"/>
</dbReference>
<keyword evidence="4" id="KW-1185">Reference proteome</keyword>
<evidence type="ECO:0000313" key="4">
    <source>
        <dbReference type="Proteomes" id="UP001063166"/>
    </source>
</evidence>
<dbReference type="AlphaFoldDB" id="A0A9P3Q0B2"/>
<dbReference type="PROSITE" id="PS50055">
    <property type="entry name" value="TYR_PHOSPHATASE_PTP"/>
    <property type="match status" value="1"/>
</dbReference>
<feature type="domain" description="Tyrosine-protein phosphatase" evidence="2">
    <location>
        <begin position="182"/>
        <end position="249"/>
    </location>
</feature>
<dbReference type="GO" id="GO:0004725">
    <property type="term" value="F:protein tyrosine phosphatase activity"/>
    <property type="evidence" value="ECO:0007669"/>
    <property type="project" value="InterPro"/>
</dbReference>